<dbReference type="PANTHER" id="PTHR11061">
    <property type="entry name" value="RNA M5U METHYLTRANSFERASE"/>
    <property type="match status" value="1"/>
</dbReference>
<dbReference type="PANTHER" id="PTHR11061:SF30">
    <property type="entry name" value="TRNA (URACIL(54)-C(5))-METHYLTRANSFERASE"/>
    <property type="match status" value="1"/>
</dbReference>
<evidence type="ECO:0000256" key="2">
    <source>
        <dbReference type="ARBA" id="ARBA00022679"/>
    </source>
</evidence>
<dbReference type="InterPro" id="IPR012340">
    <property type="entry name" value="NA-bd_OB-fold"/>
</dbReference>
<sequence>MKQRINRHGAARPTPNVTVSVRIDKVVAEGDGFGHLEDGRVIFVEGGLPGELVSARIVKQSKDYARAIAVEILEPSAQRVVPPCEYVAQGCGGCDLQHASIDLQRQIKLDIVRESLTRLGKMTAPDIRLFASGELPITGARTTLRVAATPSGSVGFRQRQSHLVVNVEHCLVAHPSLNALLPTTHLEGAQEAVVRVGVSSAERLAWSEPADSLSGLPVDVRLGSQAIVHEVVAGHIFQISASSFFQSSPQAAEALVDATRRALGDSAQWNAGPVVDAYSGVGLFAATVFPSDRHVIAIESNPAACSDARLNLAGRDVEIVQQLVEEWVPVSAAVVVADPARDGLRASGVEVLVATQASVIVLISCDPASLGRDARLLRDSGYVLEYSEVLDVFPHTHHVEVVSRFVRDETMGDA</sequence>
<accession>A0A6J6CA48</accession>
<dbReference type="InterPro" id="IPR002792">
    <property type="entry name" value="TRAM_dom"/>
</dbReference>
<dbReference type="AlphaFoldDB" id="A0A6J6CA48"/>
<evidence type="ECO:0000313" key="6">
    <source>
        <dbReference type="EMBL" id="CAB4789749.1"/>
    </source>
</evidence>
<evidence type="ECO:0000259" key="4">
    <source>
        <dbReference type="PROSITE" id="PS50926"/>
    </source>
</evidence>
<organism evidence="5">
    <name type="scientific">freshwater metagenome</name>
    <dbReference type="NCBI Taxonomy" id="449393"/>
    <lineage>
        <taxon>unclassified sequences</taxon>
        <taxon>metagenomes</taxon>
        <taxon>ecological metagenomes</taxon>
    </lineage>
</organism>
<name>A0A6J6CA48_9ZZZZ</name>
<evidence type="ECO:0000313" key="5">
    <source>
        <dbReference type="EMBL" id="CAB4548044.1"/>
    </source>
</evidence>
<dbReference type="Gene3D" id="2.40.50.140">
    <property type="entry name" value="Nucleic acid-binding proteins"/>
    <property type="match status" value="1"/>
</dbReference>
<dbReference type="Gene3D" id="2.40.50.1070">
    <property type="match status" value="2"/>
</dbReference>
<keyword evidence="2" id="KW-0808">Transferase</keyword>
<dbReference type="EMBL" id="CAEZSL010000122">
    <property type="protein sequence ID" value="CAB4548044.1"/>
    <property type="molecule type" value="Genomic_DNA"/>
</dbReference>
<dbReference type="SUPFAM" id="SSF53335">
    <property type="entry name" value="S-adenosyl-L-methionine-dependent methyltransferases"/>
    <property type="match status" value="1"/>
</dbReference>
<reference evidence="5" key="1">
    <citation type="submission" date="2020-05" db="EMBL/GenBank/DDBJ databases">
        <authorList>
            <person name="Chiriac C."/>
            <person name="Salcher M."/>
            <person name="Ghai R."/>
            <person name="Kavagutti S V."/>
        </authorList>
    </citation>
    <scope>NUCLEOTIDE SEQUENCE</scope>
</reference>
<evidence type="ECO:0000256" key="3">
    <source>
        <dbReference type="ARBA" id="ARBA00022691"/>
    </source>
</evidence>
<keyword evidence="3" id="KW-0949">S-adenosyl-L-methionine</keyword>
<dbReference type="GO" id="GO:0070475">
    <property type="term" value="P:rRNA base methylation"/>
    <property type="evidence" value="ECO:0007669"/>
    <property type="project" value="TreeGrafter"/>
</dbReference>
<dbReference type="SUPFAM" id="SSF50249">
    <property type="entry name" value="Nucleic acid-binding proteins"/>
    <property type="match status" value="1"/>
</dbReference>
<dbReference type="EMBL" id="CAEZZV010000228">
    <property type="protein sequence ID" value="CAB4789749.1"/>
    <property type="molecule type" value="Genomic_DNA"/>
</dbReference>
<dbReference type="InterPro" id="IPR029063">
    <property type="entry name" value="SAM-dependent_MTases_sf"/>
</dbReference>
<dbReference type="PROSITE" id="PS01231">
    <property type="entry name" value="TRMA_2"/>
    <property type="match status" value="1"/>
</dbReference>
<dbReference type="PROSITE" id="PS51687">
    <property type="entry name" value="SAM_MT_RNA_M5U"/>
    <property type="match status" value="1"/>
</dbReference>
<dbReference type="InterPro" id="IPR010280">
    <property type="entry name" value="U5_MeTrfase_fam"/>
</dbReference>
<dbReference type="Gene3D" id="3.40.50.150">
    <property type="entry name" value="Vaccinia Virus protein VP39"/>
    <property type="match status" value="2"/>
</dbReference>
<keyword evidence="1" id="KW-0489">Methyltransferase</keyword>
<dbReference type="Pfam" id="PF01938">
    <property type="entry name" value="TRAM"/>
    <property type="match status" value="1"/>
</dbReference>
<evidence type="ECO:0000256" key="1">
    <source>
        <dbReference type="ARBA" id="ARBA00022603"/>
    </source>
</evidence>
<dbReference type="InterPro" id="IPR030391">
    <property type="entry name" value="MeTrfase_TrmA_CS"/>
</dbReference>
<protein>
    <submittedName>
        <fullName evidence="5">Unannotated protein</fullName>
    </submittedName>
</protein>
<dbReference type="PROSITE" id="PS50926">
    <property type="entry name" value="TRAM"/>
    <property type="match status" value="1"/>
</dbReference>
<gene>
    <name evidence="5" type="ORF">UFOPK1421_01082</name>
    <name evidence="6" type="ORF">UFOPK2921_01374</name>
</gene>
<proteinExistence type="predicted"/>
<feature type="domain" description="TRAM" evidence="4">
    <location>
        <begin position="12"/>
        <end position="71"/>
    </location>
</feature>
<dbReference type="GO" id="GO:0070041">
    <property type="term" value="F:rRNA (uridine-C5-)-methyltransferase activity"/>
    <property type="evidence" value="ECO:0007669"/>
    <property type="project" value="TreeGrafter"/>
</dbReference>